<proteinExistence type="predicted"/>
<reference evidence="2 3" key="1">
    <citation type="submission" date="2016-11" db="EMBL/GenBank/DDBJ databases">
        <authorList>
            <person name="Jaros S."/>
            <person name="Januszkiewicz K."/>
            <person name="Wedrychowicz H."/>
        </authorList>
    </citation>
    <scope>NUCLEOTIDE SEQUENCE [LARGE SCALE GENOMIC DNA]</scope>
    <source>
        <strain evidence="2 3">DSM 19022</strain>
    </source>
</reference>
<dbReference type="Pfam" id="PF01636">
    <property type="entry name" value="APH"/>
    <property type="match status" value="1"/>
</dbReference>
<sequence length="330" mass="39235">MNIEAIASRFETRVMEIKPLRGVYLAYTDKGPKIIKQSKKEPEKLLYIHGLKEYIYKRGFPNLDRFLISNQGLPFVIEKGKIFVMEDFIAGRECSFLNPYDRSAAMRTLAQLHIYGQGYIPPTGAAERNDIGKWEKNYLRKINDLAEMKENTKKKKHKDDFDKMFLEDVDFFMEMAWRAYDTLRNSRYKLLCKAAESLKPICHHDYTYHNIIISERGLINVIDFDYSCHELPCYDIAAVIQRVMRRFSFNIDIAIDMLMDYDRIKPITDDELILILSLSEFPQRFWRITDRYYNGKTQWSKKKFIKKYHEAVDDKIFMLDFANKLRNIIT</sequence>
<dbReference type="InterPro" id="IPR011009">
    <property type="entry name" value="Kinase-like_dom_sf"/>
</dbReference>
<dbReference type="STRING" id="1122184.SAMN02745176_00515"/>
<evidence type="ECO:0000313" key="3">
    <source>
        <dbReference type="Proteomes" id="UP000184442"/>
    </source>
</evidence>
<dbReference type="Gene3D" id="3.90.1200.10">
    <property type="match status" value="1"/>
</dbReference>
<dbReference type="EMBL" id="FQZS01000004">
    <property type="protein sequence ID" value="SHI51714.1"/>
    <property type="molecule type" value="Genomic_DNA"/>
</dbReference>
<organism evidence="2 3">
    <name type="scientific">Lutispora thermophila DSM 19022</name>
    <dbReference type="NCBI Taxonomy" id="1122184"/>
    <lineage>
        <taxon>Bacteria</taxon>
        <taxon>Bacillati</taxon>
        <taxon>Bacillota</taxon>
        <taxon>Clostridia</taxon>
        <taxon>Lutisporales</taxon>
        <taxon>Lutisporaceae</taxon>
        <taxon>Lutispora</taxon>
    </lineage>
</organism>
<dbReference type="SUPFAM" id="SSF56112">
    <property type="entry name" value="Protein kinase-like (PK-like)"/>
    <property type="match status" value="1"/>
</dbReference>
<dbReference type="PANTHER" id="PTHR39179:SF1">
    <property type="entry name" value="SPORE COAT PROTEIN I"/>
    <property type="match status" value="1"/>
</dbReference>
<evidence type="ECO:0000259" key="1">
    <source>
        <dbReference type="Pfam" id="PF01636"/>
    </source>
</evidence>
<dbReference type="GO" id="GO:0042601">
    <property type="term" value="C:endospore-forming forespore"/>
    <property type="evidence" value="ECO:0007669"/>
    <property type="project" value="TreeGrafter"/>
</dbReference>
<gene>
    <name evidence="2" type="ORF">SAMN02745176_00515</name>
</gene>
<dbReference type="PANTHER" id="PTHR39179">
    <property type="entry name" value="SPORE COAT PROTEIN I"/>
    <property type="match status" value="1"/>
</dbReference>
<dbReference type="InterPro" id="IPR047175">
    <property type="entry name" value="CotS-like"/>
</dbReference>
<dbReference type="RefSeq" id="WP_073024212.1">
    <property type="nucleotide sequence ID" value="NZ_FQZS01000004.1"/>
</dbReference>
<evidence type="ECO:0000313" key="2">
    <source>
        <dbReference type="EMBL" id="SHI51714.1"/>
    </source>
</evidence>
<dbReference type="AlphaFoldDB" id="A0A1M6BSZ3"/>
<dbReference type="InterPro" id="IPR002575">
    <property type="entry name" value="Aminoglycoside_PTrfase"/>
</dbReference>
<dbReference type="Gene3D" id="3.30.200.20">
    <property type="entry name" value="Phosphorylase Kinase, domain 1"/>
    <property type="match status" value="1"/>
</dbReference>
<dbReference type="Proteomes" id="UP000184442">
    <property type="component" value="Unassembled WGS sequence"/>
</dbReference>
<protein>
    <submittedName>
        <fullName evidence="2">Spore coat-associated protein S</fullName>
    </submittedName>
</protein>
<dbReference type="NCBIfam" id="TIGR02906">
    <property type="entry name" value="spore_CotS"/>
    <property type="match status" value="1"/>
</dbReference>
<feature type="domain" description="Aminoglycoside phosphotransferase" evidence="1">
    <location>
        <begin position="105"/>
        <end position="247"/>
    </location>
</feature>
<dbReference type="InterPro" id="IPR014255">
    <property type="entry name" value="Spore_coat_CotS"/>
</dbReference>
<keyword evidence="3" id="KW-1185">Reference proteome</keyword>
<name>A0A1M6BSZ3_9FIRM</name>
<accession>A0A1M6BSZ3</accession>
<dbReference type="OrthoDB" id="9771902at2"/>